<proteinExistence type="predicted"/>
<dbReference type="EMBL" id="JACSQT010000003">
    <property type="protein sequence ID" value="MBD7937136.1"/>
    <property type="molecule type" value="Genomic_DNA"/>
</dbReference>
<evidence type="ECO:0008006" key="3">
    <source>
        <dbReference type="Google" id="ProtNLM"/>
    </source>
</evidence>
<dbReference type="RefSeq" id="WP_191813077.1">
    <property type="nucleotide sequence ID" value="NZ_JACSQT010000003.1"/>
</dbReference>
<evidence type="ECO:0000313" key="1">
    <source>
        <dbReference type="EMBL" id="MBD7937136.1"/>
    </source>
</evidence>
<keyword evidence="2" id="KW-1185">Reference proteome</keyword>
<accession>A0ABR8QNM9</accession>
<gene>
    <name evidence="1" type="ORF">H9655_08840</name>
</gene>
<organism evidence="1 2">
    <name type="scientific">Cytobacillus stercorigallinarum</name>
    <dbReference type="NCBI Taxonomy" id="2762240"/>
    <lineage>
        <taxon>Bacteria</taxon>
        <taxon>Bacillati</taxon>
        <taxon>Bacillota</taxon>
        <taxon>Bacilli</taxon>
        <taxon>Bacillales</taxon>
        <taxon>Bacillaceae</taxon>
        <taxon>Cytobacillus</taxon>
    </lineage>
</organism>
<comment type="caution">
    <text evidence="1">The sequence shown here is derived from an EMBL/GenBank/DDBJ whole genome shotgun (WGS) entry which is preliminary data.</text>
</comment>
<name>A0ABR8QNM9_9BACI</name>
<protein>
    <recommendedName>
        <fullName evidence="3">Prohead protease</fullName>
    </recommendedName>
</protein>
<dbReference type="Proteomes" id="UP000657931">
    <property type="component" value="Unassembled WGS sequence"/>
</dbReference>
<sequence>MNLNSLIIESLSDLNVPVAFLNYTGDKKTYIRFFEYDQGAELSADNEELYTGHYIQVDVFSPSNYFEIVGGVKRNLKNVGFKKNFETELYEDDTKLYHKVLRFYFISETEED</sequence>
<evidence type="ECO:0000313" key="2">
    <source>
        <dbReference type="Proteomes" id="UP000657931"/>
    </source>
</evidence>
<reference evidence="1 2" key="1">
    <citation type="submission" date="2020-08" db="EMBL/GenBank/DDBJ databases">
        <title>A Genomic Blueprint of the Chicken Gut Microbiome.</title>
        <authorList>
            <person name="Gilroy R."/>
            <person name="Ravi A."/>
            <person name="Getino M."/>
            <person name="Pursley I."/>
            <person name="Horton D.L."/>
            <person name="Alikhan N.-F."/>
            <person name="Baker D."/>
            <person name="Gharbi K."/>
            <person name="Hall N."/>
            <person name="Watson M."/>
            <person name="Adriaenssens E.M."/>
            <person name="Foster-Nyarko E."/>
            <person name="Jarju S."/>
            <person name="Secka A."/>
            <person name="Antonio M."/>
            <person name="Oren A."/>
            <person name="Chaudhuri R."/>
            <person name="La Ragione R.M."/>
            <person name="Hildebrand F."/>
            <person name="Pallen M.J."/>
        </authorList>
    </citation>
    <scope>NUCLEOTIDE SEQUENCE [LARGE SCALE GENOMIC DNA]</scope>
    <source>
        <strain evidence="1 2">Sa5YUA1</strain>
    </source>
</reference>